<gene>
    <name evidence="2" type="ORF">GTP44_19485</name>
</gene>
<dbReference type="InterPro" id="IPR038109">
    <property type="entry name" value="DNA_bind_recomb_sf"/>
</dbReference>
<evidence type="ECO:0000313" key="3">
    <source>
        <dbReference type="Proteomes" id="UP000474565"/>
    </source>
</evidence>
<dbReference type="AlphaFoldDB" id="A0A6L8MMI8"/>
<dbReference type="PANTHER" id="PTHR30461">
    <property type="entry name" value="DNA-INVERTASE FROM LAMBDOID PROPHAGE"/>
    <property type="match status" value="1"/>
</dbReference>
<dbReference type="CDD" id="cd00338">
    <property type="entry name" value="Ser_Recombinase"/>
    <property type="match status" value="1"/>
</dbReference>
<sequence>MVRSPINLPIEPLASKRAATYVRMSTERQNYSLQHQRVAIEAYAHRRGLSIVRTYEDSGKSGLNVEGRAGLLSLLEDVSSGSANFDMILVYDVSRWGRFQDADESAYYEFVCRRAGIDVVYCAEPFADDDSPMAAILKILKRLMAGEYSRELSTRVFAAQSNYTLMGFKQGGAAGYGLRRIAVDQAGKPRAELRAGERKAVQTDRVVLGLGSDDEVMVVNAIYDWYLRLKLGDKRIATMLNAAGALGEAGKPWTKNTVRSVLTNEKYAGHAVYNRRSSKLKKRTVKNPPDMWIRRDGAFPALVAKMIFASAQAERSERRRRYSDAELLDILREVHAEHGKISALLISTRAPAPTPQTFKYHFGTLANAYALAGLDTPEAFSYVESRRALRKIRIALVAQARELILAAGGTATVAAGKDMLRVNDSIILKIAAVRCQKEGAGNRWRLRASLAAGADFTIAAKLDPSNRHALEFYLVSMADHKGKWIPLPAHPDSPNPLNARRHSNMNDMFGALQP</sequence>
<dbReference type="GO" id="GO:0003677">
    <property type="term" value="F:DNA binding"/>
    <property type="evidence" value="ECO:0007669"/>
    <property type="project" value="InterPro"/>
</dbReference>
<dbReference type="Pfam" id="PF00239">
    <property type="entry name" value="Resolvase"/>
    <property type="match status" value="1"/>
</dbReference>
<dbReference type="InterPro" id="IPR011109">
    <property type="entry name" value="DNA_bind_recombinase_dom"/>
</dbReference>
<dbReference type="Gene3D" id="3.40.50.1390">
    <property type="entry name" value="Resolvase, N-terminal catalytic domain"/>
    <property type="match status" value="1"/>
</dbReference>
<dbReference type="GO" id="GO:0000150">
    <property type="term" value="F:DNA strand exchange activity"/>
    <property type="evidence" value="ECO:0007669"/>
    <property type="project" value="InterPro"/>
</dbReference>
<accession>A0A6L8MMI8</accession>
<dbReference type="PANTHER" id="PTHR30461:SF23">
    <property type="entry name" value="DNA RECOMBINASE-RELATED"/>
    <property type="match status" value="1"/>
</dbReference>
<dbReference type="Gene3D" id="3.90.1750.20">
    <property type="entry name" value="Putative Large Serine Recombinase, Chain B, Domain 2"/>
    <property type="match status" value="1"/>
</dbReference>
<feature type="domain" description="Resolvase/invertase-type recombinase catalytic" evidence="1">
    <location>
        <begin position="17"/>
        <end position="167"/>
    </location>
</feature>
<dbReference type="InterPro" id="IPR050639">
    <property type="entry name" value="SSR_resolvase"/>
</dbReference>
<dbReference type="InterPro" id="IPR036162">
    <property type="entry name" value="Resolvase-like_N_sf"/>
</dbReference>
<dbReference type="FunFam" id="3.40.50.1390:FF:000008">
    <property type="entry name" value="DNA recombinase"/>
    <property type="match status" value="1"/>
</dbReference>
<evidence type="ECO:0000259" key="1">
    <source>
        <dbReference type="PROSITE" id="PS51736"/>
    </source>
</evidence>
<comment type="caution">
    <text evidence="2">The sequence shown here is derived from an EMBL/GenBank/DDBJ whole genome shotgun (WGS) entry which is preliminary data.</text>
</comment>
<name>A0A6L8MMI8_9BURK</name>
<organism evidence="2 3">
    <name type="scientific">Duganella lactea</name>
    <dbReference type="NCBI Taxonomy" id="2692173"/>
    <lineage>
        <taxon>Bacteria</taxon>
        <taxon>Pseudomonadati</taxon>
        <taxon>Pseudomonadota</taxon>
        <taxon>Betaproteobacteria</taxon>
        <taxon>Burkholderiales</taxon>
        <taxon>Oxalobacteraceae</taxon>
        <taxon>Telluria group</taxon>
        <taxon>Duganella</taxon>
    </lineage>
</organism>
<dbReference type="RefSeq" id="WP_161020723.1">
    <property type="nucleotide sequence ID" value="NZ_WWCP01000028.1"/>
</dbReference>
<dbReference type="Proteomes" id="UP000474565">
    <property type="component" value="Unassembled WGS sequence"/>
</dbReference>
<dbReference type="EMBL" id="WWCP01000028">
    <property type="protein sequence ID" value="MYM84123.1"/>
    <property type="molecule type" value="Genomic_DNA"/>
</dbReference>
<dbReference type="PROSITE" id="PS51736">
    <property type="entry name" value="RECOMBINASES_3"/>
    <property type="match status" value="1"/>
</dbReference>
<dbReference type="Pfam" id="PF07508">
    <property type="entry name" value="Recombinase"/>
    <property type="match status" value="1"/>
</dbReference>
<dbReference type="SMART" id="SM00857">
    <property type="entry name" value="Resolvase"/>
    <property type="match status" value="1"/>
</dbReference>
<reference evidence="2 3" key="1">
    <citation type="submission" date="2019-12" db="EMBL/GenBank/DDBJ databases">
        <title>Novel species isolated from a subtropical stream in China.</title>
        <authorList>
            <person name="Lu H."/>
        </authorList>
    </citation>
    <scope>NUCLEOTIDE SEQUENCE [LARGE SCALE GENOMIC DNA]</scope>
    <source>
        <strain evidence="2 3">FT50W</strain>
    </source>
</reference>
<evidence type="ECO:0000313" key="2">
    <source>
        <dbReference type="EMBL" id="MYM84123.1"/>
    </source>
</evidence>
<protein>
    <submittedName>
        <fullName evidence="2">Recombinase family protein</fullName>
    </submittedName>
</protein>
<dbReference type="InterPro" id="IPR006119">
    <property type="entry name" value="Resolv_N"/>
</dbReference>
<proteinExistence type="predicted"/>
<dbReference type="SUPFAM" id="SSF53041">
    <property type="entry name" value="Resolvase-like"/>
    <property type="match status" value="1"/>
</dbReference>